<reference evidence="2 3" key="1">
    <citation type="submission" date="2023-11" db="EMBL/GenBank/DDBJ databases">
        <title>Halocaridina rubra genome assembly.</title>
        <authorList>
            <person name="Smith C."/>
        </authorList>
    </citation>
    <scope>NUCLEOTIDE SEQUENCE [LARGE SCALE GENOMIC DNA]</scope>
    <source>
        <strain evidence="2">EP-1</strain>
        <tissue evidence="2">Whole</tissue>
    </source>
</reference>
<dbReference type="AlphaFoldDB" id="A0AAN9A7W0"/>
<gene>
    <name evidence="2" type="ORF">SK128_005893</name>
</gene>
<feature type="region of interest" description="Disordered" evidence="1">
    <location>
        <begin position="1"/>
        <end position="38"/>
    </location>
</feature>
<comment type="caution">
    <text evidence="2">The sequence shown here is derived from an EMBL/GenBank/DDBJ whole genome shotgun (WGS) entry which is preliminary data.</text>
</comment>
<proteinExistence type="predicted"/>
<protein>
    <submittedName>
        <fullName evidence="2">Uncharacterized protein</fullName>
    </submittedName>
</protein>
<feature type="compositionally biased region" description="Low complexity" evidence="1">
    <location>
        <begin position="1"/>
        <end position="20"/>
    </location>
</feature>
<name>A0AAN9A7W0_HALRR</name>
<organism evidence="2 3">
    <name type="scientific">Halocaridina rubra</name>
    <name type="common">Hawaiian red shrimp</name>
    <dbReference type="NCBI Taxonomy" id="373956"/>
    <lineage>
        <taxon>Eukaryota</taxon>
        <taxon>Metazoa</taxon>
        <taxon>Ecdysozoa</taxon>
        <taxon>Arthropoda</taxon>
        <taxon>Crustacea</taxon>
        <taxon>Multicrustacea</taxon>
        <taxon>Malacostraca</taxon>
        <taxon>Eumalacostraca</taxon>
        <taxon>Eucarida</taxon>
        <taxon>Decapoda</taxon>
        <taxon>Pleocyemata</taxon>
        <taxon>Caridea</taxon>
        <taxon>Atyoidea</taxon>
        <taxon>Atyidae</taxon>
        <taxon>Halocaridina</taxon>
    </lineage>
</organism>
<evidence type="ECO:0000256" key="1">
    <source>
        <dbReference type="SAM" id="MobiDB-lite"/>
    </source>
</evidence>
<dbReference type="EMBL" id="JAXCGZ010013250">
    <property type="protein sequence ID" value="KAK7073132.1"/>
    <property type="molecule type" value="Genomic_DNA"/>
</dbReference>
<accession>A0AAN9A7W0</accession>
<evidence type="ECO:0000313" key="2">
    <source>
        <dbReference type="EMBL" id="KAK7073132.1"/>
    </source>
</evidence>
<sequence>MEISLKSLSPSPPQSHLLQEPQRRSSPLPPPPPLALSHADTQLTQMTGSAPCRTARLYTIEDIIGRPQHQESSLQVAPQETQSSEVRFQYYALLIY</sequence>
<evidence type="ECO:0000313" key="3">
    <source>
        <dbReference type="Proteomes" id="UP001381693"/>
    </source>
</evidence>
<keyword evidence="3" id="KW-1185">Reference proteome</keyword>
<dbReference type="Proteomes" id="UP001381693">
    <property type="component" value="Unassembled WGS sequence"/>
</dbReference>